<dbReference type="InterPro" id="IPR006827">
    <property type="entry name" value="Lant_deHydtase_N"/>
</dbReference>
<evidence type="ECO:0000313" key="5">
    <source>
        <dbReference type="Proteomes" id="UP000279972"/>
    </source>
</evidence>
<reference evidence="3 4" key="1">
    <citation type="submission" date="2018-01" db="EMBL/GenBank/DDBJ databases">
        <title>Draft genome sequences of Chryseobacterium lactis NCTC11390, Chryseobacterium oncorhynchi 701B-08, and Chryseobacterium viscerum 687B-08.</title>
        <authorList>
            <person name="Jeong J.-J."/>
            <person name="Lee Y.J."/>
            <person name="Park B."/>
            <person name="Choi I.-G."/>
            <person name="Kim K.D."/>
        </authorList>
    </citation>
    <scope>NUCLEOTIDE SEQUENCE [LARGE SCALE GENOMIC DNA]</scope>
    <source>
        <strain evidence="3 4">NCTC11390</strain>
    </source>
</reference>
<evidence type="ECO:0000259" key="1">
    <source>
        <dbReference type="Pfam" id="PF04738"/>
    </source>
</evidence>
<keyword evidence="5" id="KW-1185">Reference proteome</keyword>
<protein>
    <submittedName>
        <fullName evidence="3">Lantibiotic dehydratase</fullName>
    </submittedName>
</protein>
<dbReference type="OrthoDB" id="1273722at2"/>
<proteinExistence type="predicted"/>
<dbReference type="KEGG" id="clac:EG342_08960"/>
<feature type="domain" description="Lantibiotic dehydratase N-terminal" evidence="1">
    <location>
        <begin position="44"/>
        <end position="692"/>
    </location>
</feature>
<sequence length="727" mass="85228">MPRFPYQFFDKFIVRTPLFSYKKFEETFNQEEISHDELTGICTHRVFQEAIYLASPYLYNEIKQWLSGKDLASKQDQKLKNTLLKYYSRMTTRCTPFGLFSDVGLGNFEDNKIEQNHSLSEKIRDTKLDMHFLVGLAYQFIKTEHIRNCLLFYPNNSIYRIGTKIRYIEYQYDKGKRDYIISSAPISDELQKILDFSKEGRTIKQLSGVLVNEDIASEDAEEFINELIENQVLVSEMEPNVSGKDFLDILISVLNRIDADTESKRLLLIKEKLSGLDQNIGNDPFLYAEIEELIKAFTTEYEQKYIFQTDLYNKNEFSLSSDWKKELKKGIGFLNKITLSRKDSHFEKFKRVFSERFEGQELPLSYVLDTEVGIGYRQNLSADGIHPYLDDLDFSKQPQNLIIEINPVSKILNKKVQDALLENQNTIQLTDEDFIDFAENWDLIPDTLSFMAEIVSENHSEKLYLKGSSGSSAGNLLGRFCSEKTEISELTKRITVKEKELNPDHILAEVIHLPEARIGNIIRRPTLREYEIPYLAQSVVPKENQIPVEDLLISLKNNKIVLRSKRLNKEIKPCLTNAHNYFTNTLPVYHFLSDFHSQDHRSGLSFSWEGLDKIYNFLPRVEYKNSILSKARWKLSEKDISFLVSKGCEKKQFLNQITNWRIKRKIPVWIQWIEFDHTVTMNLENYDMAKLLIQTIQSKKTIVIEECLFNHNEDFKREFIFPMYKLK</sequence>
<dbReference type="Proteomes" id="UP000236262">
    <property type="component" value="Unassembled WGS sequence"/>
</dbReference>
<evidence type="ECO:0000313" key="3">
    <source>
        <dbReference type="EMBL" id="PNW11092.1"/>
    </source>
</evidence>
<dbReference type="AlphaFoldDB" id="A0A3G6RR08"/>
<evidence type="ECO:0000313" key="2">
    <source>
        <dbReference type="EMBL" id="AZA85104.1"/>
    </source>
</evidence>
<evidence type="ECO:0000313" key="4">
    <source>
        <dbReference type="Proteomes" id="UP000236262"/>
    </source>
</evidence>
<dbReference type="EMBL" id="CP033924">
    <property type="protein sequence ID" value="AZA85104.1"/>
    <property type="molecule type" value="Genomic_DNA"/>
</dbReference>
<reference evidence="2 5" key="2">
    <citation type="submission" date="2018-11" db="EMBL/GenBank/DDBJ databases">
        <title>Proposal to divide the Flavobacteriaceae and reorganize its genera based on Amino Acid Identity values calculated from whole genome sequences.</title>
        <authorList>
            <person name="Nicholson A.C."/>
            <person name="Gulvik C.A."/>
            <person name="Whitney A.M."/>
            <person name="Humrighouse B.W."/>
            <person name="Bell M."/>
            <person name="Holmes B."/>
            <person name="Steigerwalt A.G."/>
            <person name="Villarma A."/>
            <person name="Sheth M."/>
            <person name="Batra D."/>
            <person name="Pryor J."/>
            <person name="Bernardet J.-F."/>
            <person name="Hugo C."/>
            <person name="Kampfer P."/>
            <person name="Newman J."/>
            <person name="McQuiston J.R."/>
        </authorList>
    </citation>
    <scope>NUCLEOTIDE SEQUENCE [LARGE SCALE GENOMIC DNA]</scope>
    <source>
        <strain evidence="2 5">KC_1864</strain>
    </source>
</reference>
<dbReference type="Pfam" id="PF04738">
    <property type="entry name" value="Lant_dehydr_N"/>
    <property type="match status" value="1"/>
</dbReference>
<dbReference type="EMBL" id="PPEH01000016">
    <property type="protein sequence ID" value="PNW11092.1"/>
    <property type="molecule type" value="Genomic_DNA"/>
</dbReference>
<name>A0A3G6RR08_CHRLC</name>
<organism evidence="3 4">
    <name type="scientific">Chryseobacterium lactis</name>
    <dbReference type="NCBI Taxonomy" id="1241981"/>
    <lineage>
        <taxon>Bacteria</taxon>
        <taxon>Pseudomonadati</taxon>
        <taxon>Bacteroidota</taxon>
        <taxon>Flavobacteriia</taxon>
        <taxon>Flavobacteriales</taxon>
        <taxon>Weeksellaceae</taxon>
        <taxon>Chryseobacterium group</taxon>
        <taxon>Chryseobacterium</taxon>
    </lineage>
</organism>
<dbReference type="Proteomes" id="UP000279972">
    <property type="component" value="Chromosome"/>
</dbReference>
<accession>A0A3G6RR08</accession>
<gene>
    <name evidence="3" type="ORF">C1637_24310</name>
    <name evidence="2" type="ORF">EG342_08960</name>
</gene>
<dbReference type="RefSeq" id="WP_103294305.1">
    <property type="nucleotide sequence ID" value="NZ_CP033924.1"/>
</dbReference>